<dbReference type="EMBL" id="JAVHJL010000003">
    <property type="protein sequence ID" value="KAK6507416.1"/>
    <property type="molecule type" value="Genomic_DNA"/>
</dbReference>
<evidence type="ECO:0000313" key="1">
    <source>
        <dbReference type="EMBL" id="KAK6507416.1"/>
    </source>
</evidence>
<comment type="caution">
    <text evidence="1">The sequence shown here is derived from an EMBL/GenBank/DDBJ whole genome shotgun (WGS) entry which is preliminary data.</text>
</comment>
<keyword evidence="2" id="KW-1185">Reference proteome</keyword>
<accession>A0AAV9WEZ4</accession>
<dbReference type="Proteomes" id="UP001370758">
    <property type="component" value="Unassembled WGS sequence"/>
</dbReference>
<organism evidence="1 2">
    <name type="scientific">Arthrobotrys musiformis</name>
    <dbReference type="NCBI Taxonomy" id="47236"/>
    <lineage>
        <taxon>Eukaryota</taxon>
        <taxon>Fungi</taxon>
        <taxon>Dikarya</taxon>
        <taxon>Ascomycota</taxon>
        <taxon>Pezizomycotina</taxon>
        <taxon>Orbiliomycetes</taxon>
        <taxon>Orbiliales</taxon>
        <taxon>Orbiliaceae</taxon>
        <taxon>Arthrobotrys</taxon>
    </lineage>
</organism>
<proteinExistence type="predicted"/>
<reference evidence="1 2" key="1">
    <citation type="submission" date="2023-08" db="EMBL/GenBank/DDBJ databases">
        <authorList>
            <person name="Palmer J.M."/>
        </authorList>
    </citation>
    <scope>NUCLEOTIDE SEQUENCE [LARGE SCALE GENOMIC DNA]</scope>
    <source>
        <strain evidence="1 2">TWF481</strain>
    </source>
</reference>
<dbReference type="AlphaFoldDB" id="A0AAV9WEZ4"/>
<protein>
    <submittedName>
        <fullName evidence="1">Uncharacterized protein</fullName>
    </submittedName>
</protein>
<gene>
    <name evidence="1" type="ORF">TWF481_005849</name>
</gene>
<name>A0AAV9WEZ4_9PEZI</name>
<sequence>MGPVVAFSGIVWPHYLHFRPIGQPISRKLSSTISVVFLAAATAASAFHLNVNNNLLPRAGCNADNCLRAVRATQHGSRGVNDCLAYWRTTYTPPLSTSYTTTTIETSTTSTDSLTVTATIHTTLTTSTPTTTTETVATTFFKTVSLSNDIQKRIANDPYAVQEGNTIATYASFCSGVVRYSSACSCVGVSTITTITAPIPITTSTITETSTTITIPASITVKTESTTTTDATATVPSISVSQTLTGPTHTATAFALQVVSPAGFAGRYLKVVEYTWSAYELQVTTSSAEAETFYFNPSDANQVTIVKGSNVFWAAVLGDPSENSVLFVPRSEIDTPFGLFQLTCSIGGLPDRTLSCSDTFGWNTFAFFASSLTWIKSPASAHGSFVPAVIKAVPVPY</sequence>
<evidence type="ECO:0000313" key="2">
    <source>
        <dbReference type="Proteomes" id="UP001370758"/>
    </source>
</evidence>